<dbReference type="RefSeq" id="WP_117594064.1">
    <property type="nucleotide sequence ID" value="NZ_QRSS01000002.1"/>
</dbReference>
<dbReference type="PANTHER" id="PTHR37941:SF1">
    <property type="entry name" value="FUMARASE E-RELATED"/>
    <property type="match status" value="1"/>
</dbReference>
<protein>
    <recommendedName>
        <fullName evidence="5">DUF4145 domain-containing protein</fullName>
    </recommendedName>
</protein>
<dbReference type="PANTHER" id="PTHR37941">
    <property type="entry name" value="FUMARASE E-RELATED"/>
    <property type="match status" value="1"/>
</dbReference>
<evidence type="ECO:0000313" key="1">
    <source>
        <dbReference type="EMBL" id="RGN83639.1"/>
    </source>
</evidence>
<proteinExistence type="predicted"/>
<sequence>MIEVPMENFVNEFNMWMQTVQSELQEKSMRSTIIICAATLDAQLEKLIKNILLQEKNTDGDIFEGGNAILSTFSSKITLAYYLGLISEHERKTLDCIRKIRNKAAHEISILSGSVSDSINNMCLNLEIPQGMYIPIELFTGSLGECDKTYNPNDEKNPQKRFVNAFYYMTQYLFLHNLEYVDCKVEKYQAPKPFEFIEMFKNILVNDNEQILLHLKKCKEKAQKDLCELQTLIKDYVSGDVVVYRQEDLDSKEKIQETIGIVEDEIKAFETEISLRENEDIPKNFDSNYSKTCYAIQSLERLIEIMKEYQ</sequence>
<dbReference type="Proteomes" id="UP000283585">
    <property type="component" value="Unassembled WGS sequence"/>
</dbReference>
<dbReference type="InterPro" id="IPR007761">
    <property type="entry name" value="MtlR-like"/>
</dbReference>
<dbReference type="InterPro" id="IPR038026">
    <property type="entry name" value="MtlR-like_sf"/>
</dbReference>
<evidence type="ECO:0000313" key="3">
    <source>
        <dbReference type="Proteomes" id="UP000261105"/>
    </source>
</evidence>
<evidence type="ECO:0000313" key="2">
    <source>
        <dbReference type="EMBL" id="RGQ07331.1"/>
    </source>
</evidence>
<name>A0A3E5E3Y0_9FIRM</name>
<dbReference type="EMBL" id="QRSS01000002">
    <property type="protein sequence ID" value="RGQ07331.1"/>
    <property type="molecule type" value="Genomic_DNA"/>
</dbReference>
<accession>A0A3E5E3Y0</accession>
<dbReference type="GO" id="GO:0045892">
    <property type="term" value="P:negative regulation of DNA-templated transcription"/>
    <property type="evidence" value="ECO:0007669"/>
    <property type="project" value="TreeGrafter"/>
</dbReference>
<gene>
    <name evidence="2" type="ORF">DWZ12_02665</name>
    <name evidence="1" type="ORF">DXB38_16220</name>
</gene>
<dbReference type="EMBL" id="QSUZ01000040">
    <property type="protein sequence ID" value="RGN83639.1"/>
    <property type="molecule type" value="Genomic_DNA"/>
</dbReference>
<organism evidence="1 3">
    <name type="scientific">Blautia obeum</name>
    <dbReference type="NCBI Taxonomy" id="40520"/>
    <lineage>
        <taxon>Bacteria</taxon>
        <taxon>Bacillati</taxon>
        <taxon>Bacillota</taxon>
        <taxon>Clostridia</taxon>
        <taxon>Lachnospirales</taxon>
        <taxon>Lachnospiraceae</taxon>
        <taxon>Blautia</taxon>
    </lineage>
</organism>
<dbReference type="Proteomes" id="UP000261105">
    <property type="component" value="Unassembled WGS sequence"/>
</dbReference>
<dbReference type="SUPFAM" id="SSF158668">
    <property type="entry name" value="MtlR-like"/>
    <property type="match status" value="1"/>
</dbReference>
<evidence type="ECO:0008006" key="5">
    <source>
        <dbReference type="Google" id="ProtNLM"/>
    </source>
</evidence>
<dbReference type="Gene3D" id="1.20.120.330">
    <property type="entry name" value="Nucleotidyltransferases domain 2"/>
    <property type="match status" value="1"/>
</dbReference>
<reference evidence="3 4" key="1">
    <citation type="submission" date="2018-08" db="EMBL/GenBank/DDBJ databases">
        <title>A genome reference for cultivated species of the human gut microbiota.</title>
        <authorList>
            <person name="Zou Y."/>
            <person name="Xue W."/>
            <person name="Luo G."/>
        </authorList>
    </citation>
    <scope>NUCLEOTIDE SEQUENCE [LARGE SCALE GENOMIC DNA]</scope>
    <source>
        <strain evidence="2 4">AF29-2BH</strain>
        <strain evidence="1 3">OM03-6</strain>
    </source>
</reference>
<comment type="caution">
    <text evidence="1">The sequence shown here is derived from an EMBL/GenBank/DDBJ whole genome shotgun (WGS) entry which is preliminary data.</text>
</comment>
<dbReference type="AlphaFoldDB" id="A0A3E5E3Y0"/>
<evidence type="ECO:0000313" key="4">
    <source>
        <dbReference type="Proteomes" id="UP000283585"/>
    </source>
</evidence>